<evidence type="ECO:0000256" key="5">
    <source>
        <dbReference type="PIRSR" id="PIRSR615500-1"/>
    </source>
</evidence>
<dbReference type="SUPFAM" id="SSF52025">
    <property type="entry name" value="PA domain"/>
    <property type="match status" value="1"/>
</dbReference>
<dbReference type="Gene3D" id="3.30.70.80">
    <property type="entry name" value="Peptidase S8 propeptide/proteinase inhibitor I9"/>
    <property type="match status" value="1"/>
</dbReference>
<protein>
    <submittedName>
        <fullName evidence="13">Peptidase inhibitor I9</fullName>
    </submittedName>
</protein>
<evidence type="ECO:0000259" key="11">
    <source>
        <dbReference type="Pfam" id="PF05922"/>
    </source>
</evidence>
<dbReference type="AlphaFoldDB" id="A0A4R2IJ72"/>
<name>A0A4R2IJ72_9ACTN</name>
<feature type="compositionally biased region" description="Polar residues" evidence="7">
    <location>
        <begin position="619"/>
        <end position="628"/>
    </location>
</feature>
<dbReference type="InterPro" id="IPR045051">
    <property type="entry name" value="SBT"/>
</dbReference>
<feature type="active site" description="Charge relay system" evidence="5 6">
    <location>
        <position position="578"/>
    </location>
</feature>
<evidence type="ECO:0000256" key="8">
    <source>
        <dbReference type="SAM" id="SignalP"/>
    </source>
</evidence>
<dbReference type="SUPFAM" id="SSF52743">
    <property type="entry name" value="Subtilisin-like"/>
    <property type="match status" value="1"/>
</dbReference>
<dbReference type="OrthoDB" id="614750at2"/>
<evidence type="ECO:0000259" key="9">
    <source>
        <dbReference type="Pfam" id="PF00082"/>
    </source>
</evidence>
<dbReference type="InterPro" id="IPR041469">
    <property type="entry name" value="Subtilisin-like_FN3"/>
</dbReference>
<dbReference type="CDD" id="cd04852">
    <property type="entry name" value="Peptidases_S8_3"/>
    <property type="match status" value="1"/>
</dbReference>
<dbReference type="InterPro" id="IPR023828">
    <property type="entry name" value="Peptidase_S8_Ser-AS"/>
</dbReference>
<evidence type="ECO:0000259" key="12">
    <source>
        <dbReference type="Pfam" id="PF17766"/>
    </source>
</evidence>
<dbReference type="InterPro" id="IPR034197">
    <property type="entry name" value="Peptidases_S8_3"/>
</dbReference>
<evidence type="ECO:0000259" key="10">
    <source>
        <dbReference type="Pfam" id="PF02225"/>
    </source>
</evidence>
<proteinExistence type="inferred from homology"/>
<feature type="domain" description="Subtilisin-like protease fibronectin type-III" evidence="12">
    <location>
        <begin position="684"/>
        <end position="778"/>
    </location>
</feature>
<dbReference type="Gene3D" id="3.40.50.200">
    <property type="entry name" value="Peptidase S8/S53 domain"/>
    <property type="match status" value="1"/>
</dbReference>
<accession>A0A4R2IJ72</accession>
<evidence type="ECO:0000256" key="2">
    <source>
        <dbReference type="ARBA" id="ARBA00022670"/>
    </source>
</evidence>
<feature type="domain" description="Inhibitor I9" evidence="11">
    <location>
        <begin position="47"/>
        <end position="144"/>
    </location>
</feature>
<dbReference type="GO" id="GO:0006508">
    <property type="term" value="P:proteolysis"/>
    <property type="evidence" value="ECO:0007669"/>
    <property type="project" value="UniProtKB-KW"/>
</dbReference>
<dbReference type="InterPro" id="IPR000209">
    <property type="entry name" value="Peptidase_S8/S53_dom"/>
</dbReference>
<dbReference type="FunFam" id="3.50.30.30:FF:000005">
    <property type="entry name" value="subtilisin-like protease SBT1.5"/>
    <property type="match status" value="1"/>
</dbReference>
<dbReference type="Gene3D" id="2.60.120.380">
    <property type="match status" value="1"/>
</dbReference>
<feature type="active site" description="Charge relay system" evidence="5 6">
    <location>
        <position position="257"/>
    </location>
</feature>
<reference evidence="13 14" key="1">
    <citation type="journal article" date="2015" name="Stand. Genomic Sci.">
        <title>Genomic Encyclopedia of Bacterial and Archaeal Type Strains, Phase III: the genomes of soil and plant-associated and newly described type strains.</title>
        <authorList>
            <person name="Whitman W.B."/>
            <person name="Woyke T."/>
            <person name="Klenk H.P."/>
            <person name="Zhou Y."/>
            <person name="Lilburn T.G."/>
            <person name="Beck B.J."/>
            <person name="De Vos P."/>
            <person name="Vandamme P."/>
            <person name="Eisen J.A."/>
            <person name="Garrity G."/>
            <person name="Hugenholtz P."/>
            <person name="Kyrpides N.C."/>
        </authorList>
    </citation>
    <scope>NUCLEOTIDE SEQUENCE [LARGE SCALE GENOMIC DNA]</scope>
    <source>
        <strain evidence="13 14">VKM Ac-2541</strain>
    </source>
</reference>
<dbReference type="GO" id="GO:0004252">
    <property type="term" value="F:serine-type endopeptidase activity"/>
    <property type="evidence" value="ECO:0007669"/>
    <property type="project" value="UniProtKB-UniRule"/>
</dbReference>
<dbReference type="Pfam" id="PF17766">
    <property type="entry name" value="fn3_6"/>
    <property type="match status" value="1"/>
</dbReference>
<dbReference type="InterPro" id="IPR003137">
    <property type="entry name" value="PA_domain"/>
</dbReference>
<dbReference type="InterPro" id="IPR015500">
    <property type="entry name" value="Peptidase_S8_subtilisin-rel"/>
</dbReference>
<comment type="similarity">
    <text evidence="1 6">Belongs to the peptidase S8 family.</text>
</comment>
<feature type="domain" description="Peptidase S8/S53" evidence="9">
    <location>
        <begin position="175"/>
        <end position="637"/>
    </location>
</feature>
<feature type="domain" description="PA" evidence="10">
    <location>
        <begin position="423"/>
        <end position="499"/>
    </location>
</feature>
<dbReference type="PROSITE" id="PS51892">
    <property type="entry name" value="SUBTILASE"/>
    <property type="match status" value="1"/>
</dbReference>
<dbReference type="RefSeq" id="WP_132152840.1">
    <property type="nucleotide sequence ID" value="NZ_SLWR01000009.1"/>
</dbReference>
<feature type="region of interest" description="Disordered" evidence="7">
    <location>
        <begin position="610"/>
        <end position="633"/>
    </location>
</feature>
<evidence type="ECO:0000256" key="1">
    <source>
        <dbReference type="ARBA" id="ARBA00011073"/>
    </source>
</evidence>
<dbReference type="Gene3D" id="2.60.40.2310">
    <property type="match status" value="1"/>
</dbReference>
<dbReference type="CDD" id="cd02120">
    <property type="entry name" value="PA_subtilisin_like"/>
    <property type="match status" value="1"/>
</dbReference>
<evidence type="ECO:0000256" key="3">
    <source>
        <dbReference type="ARBA" id="ARBA00022801"/>
    </source>
</evidence>
<feature type="chain" id="PRO_5039542834" evidence="8">
    <location>
        <begin position="24"/>
        <end position="991"/>
    </location>
</feature>
<keyword evidence="14" id="KW-1185">Reference proteome</keyword>
<dbReference type="Pfam" id="PF00082">
    <property type="entry name" value="Peptidase_S8"/>
    <property type="match status" value="1"/>
</dbReference>
<dbReference type="PROSITE" id="PS00138">
    <property type="entry name" value="SUBTILASE_SER"/>
    <property type="match status" value="1"/>
</dbReference>
<evidence type="ECO:0000313" key="13">
    <source>
        <dbReference type="EMBL" id="TCO45081.1"/>
    </source>
</evidence>
<keyword evidence="3 6" id="KW-0378">Hydrolase</keyword>
<dbReference type="InterPro" id="IPR010259">
    <property type="entry name" value="S8pro/Inhibitor_I9"/>
</dbReference>
<gene>
    <name evidence="13" type="ORF">EV646_109256</name>
</gene>
<evidence type="ECO:0000256" key="4">
    <source>
        <dbReference type="ARBA" id="ARBA00022825"/>
    </source>
</evidence>
<keyword evidence="4 6" id="KW-0720">Serine protease</keyword>
<dbReference type="InterPro" id="IPR046450">
    <property type="entry name" value="PA_dom_sf"/>
</dbReference>
<dbReference type="PANTHER" id="PTHR10795">
    <property type="entry name" value="PROPROTEIN CONVERTASE SUBTILISIN/KEXIN"/>
    <property type="match status" value="1"/>
</dbReference>
<comment type="caution">
    <text evidence="13">The sequence shown here is derived from an EMBL/GenBank/DDBJ whole genome shotgun (WGS) entry which is preliminary data.</text>
</comment>
<keyword evidence="8" id="KW-0732">Signal</keyword>
<dbReference type="Pfam" id="PF02225">
    <property type="entry name" value="PA"/>
    <property type="match status" value="1"/>
</dbReference>
<keyword evidence="2 6" id="KW-0645">Protease</keyword>
<dbReference type="InterPro" id="IPR037045">
    <property type="entry name" value="S8pro/Inhibitor_I9_sf"/>
</dbReference>
<dbReference type="InterPro" id="IPR036852">
    <property type="entry name" value="Peptidase_S8/S53_dom_sf"/>
</dbReference>
<feature type="active site" description="Charge relay system" evidence="5 6">
    <location>
        <position position="184"/>
    </location>
</feature>
<evidence type="ECO:0000256" key="6">
    <source>
        <dbReference type="PROSITE-ProRule" id="PRU01240"/>
    </source>
</evidence>
<dbReference type="Pfam" id="PF05922">
    <property type="entry name" value="Inhibitor_I9"/>
    <property type="match status" value="1"/>
</dbReference>
<dbReference type="Gene3D" id="3.50.30.30">
    <property type="match status" value="1"/>
</dbReference>
<dbReference type="PRINTS" id="PR00723">
    <property type="entry name" value="SUBTILISIN"/>
</dbReference>
<sequence>MSRRTPIIVATALVASLVGLPFAARTVQANETPAADPLVKRSETGDYIVQLDDAPVTEYDGDIAGLPATRVLPGSKLVKTASQVVEYVQHLTNERDELLSALPKVKKLYDYSYTYAGFSAQMSYDDAVKLAKSSGVRSVEPSEIQHQDTVDTPRFLGLSGKGGAWQQAGGVDKAGDGVIIGMIDTGFVPERASFAPMETTKQSDAIVAKKWKGTCQTGETGPVTCNNKVIGARYFNKGIGTRPIPEEFKSPRDYGGHGTHTASTAAGNYGVDMSVLGRDYGKGSGIAPHARLAIYKVLWSVDQAGGGSGTDADIVAGIDAAVADGVDVINYSISGSGSTFVNATGLAFLRAAKAGVFVSTSAGNTGPGVSTVGKNYPWVTTVANGTHDRDIQTTVTLGNGKTYTGSGIGAGTPNAPVILAKDAGLPNTNPNLCQANTLDPAKVSGKIVVCDRGVNARVDKSLQVKNAGGIGMILVNLTPGTLDADLHSVPTVHLDEKAAPEIKAYVGSTTNPTATISPGTPVRVTAPKVASSSSRGPSLAGNGDLLKPDIMAPGTNVLAATTAFSAAGGEYAFLSGTSMASPHIAGAAAVLKGRHPDWSPMAIKSALLTTGTDKDTSGKPIQNDSGSPGSPFGYGAGLVQPKKAMDPGLVYDSSYDDWAKFVCGSGQVPSTHELCANGKIDPSDLNYPTIAVGDLAGKQTVTRTVKNVGDLPEIYFPKVEGLTGFKVTVSPKLLVTLPGRTATYKVTFENDGAPLEQYSFGKLTWKSNEHSVTSTLAIKPLTVKAPEQVNGTGTSGSVQVPITAGYTGTLNTTAVGLTKADVGEAALKNPGGVAFPTANPQANDHVAKFTVPVQAGVKYARFSTFDADYPAGTDLDVFVYKAGTTTLLGSSTGGSAEEEVNLPAPAGGSYDVYVDLFAGAKEQTVKLNHWELQADEGNLTVSPAAQQVQVAGQTSVTAEWTGLTAGTRYLGWLHYSDGADGSGSTVVRVDS</sequence>
<evidence type="ECO:0000313" key="14">
    <source>
        <dbReference type="Proteomes" id="UP000295573"/>
    </source>
</evidence>
<evidence type="ECO:0000256" key="7">
    <source>
        <dbReference type="SAM" id="MobiDB-lite"/>
    </source>
</evidence>
<dbReference type="Proteomes" id="UP000295573">
    <property type="component" value="Unassembled WGS sequence"/>
</dbReference>
<feature type="signal peptide" evidence="8">
    <location>
        <begin position="1"/>
        <end position="23"/>
    </location>
</feature>
<dbReference type="EMBL" id="SLWR01000009">
    <property type="protein sequence ID" value="TCO45081.1"/>
    <property type="molecule type" value="Genomic_DNA"/>
</dbReference>
<organism evidence="13 14">
    <name type="scientific">Kribbella antiqua</name>
    <dbReference type="NCBI Taxonomy" id="2512217"/>
    <lineage>
        <taxon>Bacteria</taxon>
        <taxon>Bacillati</taxon>
        <taxon>Actinomycetota</taxon>
        <taxon>Actinomycetes</taxon>
        <taxon>Propionibacteriales</taxon>
        <taxon>Kribbellaceae</taxon>
        <taxon>Kribbella</taxon>
    </lineage>
</organism>